<evidence type="ECO:0000256" key="2">
    <source>
        <dbReference type="SAM" id="Phobius"/>
    </source>
</evidence>
<dbReference type="EMBL" id="KV417535">
    <property type="protein sequence ID" value="KZP23079.1"/>
    <property type="molecule type" value="Genomic_DNA"/>
</dbReference>
<protein>
    <submittedName>
        <fullName evidence="3">Uncharacterized protein</fullName>
    </submittedName>
</protein>
<feature type="transmembrane region" description="Helical" evidence="2">
    <location>
        <begin position="399"/>
        <end position="420"/>
    </location>
</feature>
<keyword evidence="4" id="KW-1185">Reference proteome</keyword>
<dbReference type="AlphaFoldDB" id="A0A166LL94"/>
<accession>A0A166LL94</accession>
<feature type="transmembrane region" description="Helical" evidence="2">
    <location>
        <begin position="114"/>
        <end position="136"/>
    </location>
</feature>
<feature type="transmembrane region" description="Helical" evidence="2">
    <location>
        <begin position="163"/>
        <end position="182"/>
    </location>
</feature>
<feature type="region of interest" description="Disordered" evidence="1">
    <location>
        <begin position="662"/>
        <end position="682"/>
    </location>
</feature>
<sequence length="737" mass="79656">MRNFGHLPLKLATSWAPRAGGADTDKAALRPNEVSGRELYYTVSNLKTTPPLLLHLVPLLKPSSRHLHRTQMANPNPNLNLNPDSDPNPNPNPNPNPKPETDPKPEPEYELRTLAWVKLSCCMVAAVAVMIAGIVLSTSKNRVAGSATVHSVIPVLPPSEPRYASAMGAVFTVITMIITETIGSVHSTALRSTLVNERRLSLQHKTTPNTSPGTLPSTLPPSTLPPSTLPSTLLPSTPLPSNTQYHFEFNTNSRLFTAGKGWANGRLMTTLMALLLVISYAASALIVLKLQILGGLGLSNTENATGLAAPPIIVFGLSLFLQGAISLFGAKYCGPYWLENTDMLATTKKQIDYGIISHHPHRCMCDVRQSQNIPDPLVAVKPSARQPSASSASPTVKKAVNVAWGLILVYIIWGVIIYTLSVTVSTKTSKSGKIKTVGVGTEKLSDFSWAFLSNNNTQSFGVAFLTIHAFEEASLPRAAWPSILLVFMVIQGSLTLALNHCEAIINTTRDEVVWRQATGYWGVSTLEQGFIRTLVVGALGSWRSVFLLAAKFFCHWLFAQSFQVVGVFSQVNQFAGTHFIGITVIAHCAQVWYTSAVLVGFATITTLIANYKPHGPQPAAYGHFQTLADLIDEWYPVVYWGHKSGPDKDGVCHAGTHCKNLPKRKNKNRTAGTSDQPMPPANEALESVETVDSRAEMVRWAAVRDADAVDAVPGADAGGLFVAGVEHAVQKHVSVAR</sequence>
<keyword evidence="2" id="KW-0812">Transmembrane</keyword>
<feature type="region of interest" description="Disordered" evidence="1">
    <location>
        <begin position="69"/>
        <end position="107"/>
    </location>
</feature>
<feature type="compositionally biased region" description="Pro residues" evidence="1">
    <location>
        <begin position="86"/>
        <end position="98"/>
    </location>
</feature>
<gene>
    <name evidence="3" type="ORF">FIBSPDRAFT_1043207</name>
</gene>
<feature type="region of interest" description="Disordered" evidence="1">
    <location>
        <begin position="202"/>
        <end position="230"/>
    </location>
</feature>
<feature type="compositionally biased region" description="Low complexity" evidence="1">
    <location>
        <begin position="74"/>
        <end position="85"/>
    </location>
</feature>
<evidence type="ECO:0000313" key="4">
    <source>
        <dbReference type="Proteomes" id="UP000076532"/>
    </source>
</evidence>
<keyword evidence="2" id="KW-0472">Membrane</keyword>
<dbReference type="Proteomes" id="UP000076532">
    <property type="component" value="Unassembled WGS sequence"/>
</dbReference>
<name>A0A166LL94_9AGAM</name>
<evidence type="ECO:0000256" key="1">
    <source>
        <dbReference type="SAM" id="MobiDB-lite"/>
    </source>
</evidence>
<keyword evidence="2" id="KW-1133">Transmembrane helix</keyword>
<feature type="transmembrane region" description="Helical" evidence="2">
    <location>
        <begin position="308"/>
        <end position="330"/>
    </location>
</feature>
<feature type="transmembrane region" description="Helical" evidence="2">
    <location>
        <begin position="267"/>
        <end position="288"/>
    </location>
</feature>
<feature type="compositionally biased region" description="Low complexity" evidence="1">
    <location>
        <begin position="206"/>
        <end position="217"/>
    </location>
</feature>
<feature type="compositionally biased region" description="Pro residues" evidence="1">
    <location>
        <begin position="218"/>
        <end position="228"/>
    </location>
</feature>
<dbReference type="STRING" id="436010.A0A166LL94"/>
<feature type="transmembrane region" description="Helical" evidence="2">
    <location>
        <begin position="478"/>
        <end position="499"/>
    </location>
</feature>
<proteinExistence type="predicted"/>
<reference evidence="3 4" key="1">
    <citation type="journal article" date="2016" name="Mol. Biol. Evol.">
        <title>Comparative Genomics of Early-Diverging Mushroom-Forming Fungi Provides Insights into the Origins of Lignocellulose Decay Capabilities.</title>
        <authorList>
            <person name="Nagy L.G."/>
            <person name="Riley R."/>
            <person name="Tritt A."/>
            <person name="Adam C."/>
            <person name="Daum C."/>
            <person name="Floudas D."/>
            <person name="Sun H."/>
            <person name="Yadav J.S."/>
            <person name="Pangilinan J."/>
            <person name="Larsson K.H."/>
            <person name="Matsuura K."/>
            <person name="Barry K."/>
            <person name="Labutti K."/>
            <person name="Kuo R."/>
            <person name="Ohm R.A."/>
            <person name="Bhattacharya S.S."/>
            <person name="Shirouzu T."/>
            <person name="Yoshinaga Y."/>
            <person name="Martin F.M."/>
            <person name="Grigoriev I.V."/>
            <person name="Hibbett D.S."/>
        </authorList>
    </citation>
    <scope>NUCLEOTIDE SEQUENCE [LARGE SCALE GENOMIC DNA]</scope>
    <source>
        <strain evidence="3 4">CBS 109695</strain>
    </source>
</reference>
<dbReference type="OrthoDB" id="2688021at2759"/>
<organism evidence="3 4">
    <name type="scientific">Athelia psychrophila</name>
    <dbReference type="NCBI Taxonomy" id="1759441"/>
    <lineage>
        <taxon>Eukaryota</taxon>
        <taxon>Fungi</taxon>
        <taxon>Dikarya</taxon>
        <taxon>Basidiomycota</taxon>
        <taxon>Agaricomycotina</taxon>
        <taxon>Agaricomycetes</taxon>
        <taxon>Agaricomycetidae</taxon>
        <taxon>Atheliales</taxon>
        <taxon>Atheliaceae</taxon>
        <taxon>Athelia</taxon>
    </lineage>
</organism>
<evidence type="ECO:0000313" key="3">
    <source>
        <dbReference type="EMBL" id="KZP23079.1"/>
    </source>
</evidence>